<dbReference type="OrthoDB" id="6711556at2"/>
<feature type="compositionally biased region" description="Polar residues" evidence="1">
    <location>
        <begin position="107"/>
        <end position="120"/>
    </location>
</feature>
<accession>A0A3A8EQH7</accession>
<evidence type="ECO:0000256" key="2">
    <source>
        <dbReference type="SAM" id="SignalP"/>
    </source>
</evidence>
<keyword evidence="2" id="KW-0732">Signal</keyword>
<proteinExistence type="predicted"/>
<evidence type="ECO:0000259" key="3">
    <source>
        <dbReference type="Pfam" id="PF22881"/>
    </source>
</evidence>
<dbReference type="RefSeq" id="WP_120384986.1">
    <property type="nucleotide sequence ID" value="NZ_RAXT01000047.1"/>
</dbReference>
<dbReference type="Proteomes" id="UP000280405">
    <property type="component" value="Unassembled WGS sequence"/>
</dbReference>
<dbReference type="NCBIfam" id="NF033645">
    <property type="entry name" value="pilus_FilE"/>
    <property type="match status" value="1"/>
</dbReference>
<feature type="chain" id="PRO_5017478288" evidence="2">
    <location>
        <begin position="30"/>
        <end position="440"/>
    </location>
</feature>
<comment type="caution">
    <text evidence="4">The sequence shown here is derived from an EMBL/GenBank/DDBJ whole genome shotgun (WGS) entry which is preliminary data.</text>
</comment>
<feature type="signal peptide" evidence="2">
    <location>
        <begin position="1"/>
        <end position="29"/>
    </location>
</feature>
<dbReference type="EMBL" id="RAXT01000047">
    <property type="protein sequence ID" value="RKG36399.1"/>
    <property type="molecule type" value="Genomic_DNA"/>
</dbReference>
<evidence type="ECO:0000256" key="1">
    <source>
        <dbReference type="SAM" id="MobiDB-lite"/>
    </source>
</evidence>
<dbReference type="AlphaFoldDB" id="A0A3A8EQH7"/>
<protein>
    <submittedName>
        <fullName evidence="4">Putative pilus assembly protein FilE</fullName>
    </submittedName>
</protein>
<evidence type="ECO:0000313" key="4">
    <source>
        <dbReference type="EMBL" id="RKG36399.1"/>
    </source>
</evidence>
<reference evidence="4 5" key="1">
    <citation type="submission" date="2018-09" db="EMBL/GenBank/DDBJ databases">
        <title>The draft genome of Acinetobacter spp. strains.</title>
        <authorList>
            <person name="Qin J."/>
            <person name="Feng Y."/>
            <person name="Zong Z."/>
        </authorList>
    </citation>
    <scope>NUCLEOTIDE SEQUENCE [LARGE SCALE GENOMIC DNA]</scope>
    <source>
        <strain evidence="4 5">WCHAc060115</strain>
    </source>
</reference>
<sequence>MRLKMSNTKALKPLWLALGMSLAITTPYAANFYTIIGPDGHPMIVQKPIDTKEISKKQTAKIQEPQKQIPKSADTQIKNTELAPVIQNKQVIDQQSKAQPVLKNKPIETQTNSQVSVPQQHKSESKHKIEQQKEQQKTNVTDLIIIQQEDKQTQKSSVVLVEKTQPTPVVQSLPSKQPVKNIEQTAVIAESSTQNLASSQTQVQQKQSENNHFTVIDGEKYVNNEYLEDQEFNLEGKKRFYMTPEVGAVHGRYETIERQKGLSASLLDRIRGNSKVVENKAIVLAPTYYRLPQNEVIQNLEKSCFTGKKVQKAKKLSIKNQELGIWPVAPIKESFAYEVVELDSQVQNVLLTSYASSSKIPSYYWPLVVFLDQQGCVLEGVSGFKNEEMQDNNIQFSAMEGVLRKPEKAVYMFLTPLASAIDVENKQLTNHGQIKLSVIQ</sequence>
<keyword evidence="5" id="KW-1185">Reference proteome</keyword>
<feature type="region of interest" description="Disordered" evidence="1">
    <location>
        <begin position="105"/>
        <end position="137"/>
    </location>
</feature>
<feature type="compositionally biased region" description="Basic and acidic residues" evidence="1">
    <location>
        <begin position="121"/>
        <end position="136"/>
    </location>
</feature>
<organism evidence="4 5">
    <name type="scientific">Acinetobacter rongchengensis</name>
    <dbReference type="NCBI Taxonomy" id="2419601"/>
    <lineage>
        <taxon>Bacteria</taxon>
        <taxon>Pseudomonadati</taxon>
        <taxon>Pseudomonadota</taxon>
        <taxon>Gammaproteobacteria</taxon>
        <taxon>Moraxellales</taxon>
        <taxon>Moraxellaceae</taxon>
        <taxon>Acinetobacter</taxon>
    </lineage>
</organism>
<dbReference type="InterPro" id="IPR049782">
    <property type="entry name" value="FilE-like"/>
</dbReference>
<gene>
    <name evidence="4" type="primary">filE</name>
    <name evidence="4" type="ORF">D7V20_15240</name>
</gene>
<dbReference type="Pfam" id="PF22881">
    <property type="entry name" value="FilE_C"/>
    <property type="match status" value="1"/>
</dbReference>
<evidence type="ECO:0000313" key="5">
    <source>
        <dbReference type="Proteomes" id="UP000280405"/>
    </source>
</evidence>
<name>A0A3A8EQH7_9GAMM</name>
<dbReference type="InterPro" id="IPR055226">
    <property type="entry name" value="FilE_C"/>
</dbReference>
<feature type="domain" description="FilE C-terminal" evidence="3">
    <location>
        <begin position="278"/>
        <end position="440"/>
    </location>
</feature>